<proteinExistence type="predicted"/>
<sequence>MMLEFIQIQNFRSIEKLTIEGFRKLNVFIGQANTGKTSVLEAIYICLRENPDSLSALLKIRDMERREVGQFDGLFYNYDINRTIKLLSPKANVEIQYKDGADNPKEIREMDSYLEMNIGGKIVKLYGDHIWNVVRNRFFPKNSVDFISFIPSFREKTLENNLKIIVENREKRDKLPKICSDFSDNIVTIRFSGNKIMVEQKNLSRDISLKLMGNGFQSYIAIFASILAGAKYVVIDEIENGLHYEAMEILLRAMFEYEGVQFFFTTHNEELLQKLYKNIGNKKDNIAVFKLYNKNNALQVLRYSQDNFIVNMGEENELRD</sequence>
<dbReference type="Pfam" id="PF13304">
    <property type="entry name" value="AAA_21"/>
    <property type="match status" value="1"/>
</dbReference>
<feature type="domain" description="ATPase AAA-type core" evidence="1">
    <location>
        <begin position="25"/>
        <end position="272"/>
    </location>
</feature>
<dbReference type="GO" id="GO:0016887">
    <property type="term" value="F:ATP hydrolysis activity"/>
    <property type="evidence" value="ECO:0007669"/>
    <property type="project" value="InterPro"/>
</dbReference>
<dbReference type="InterPro" id="IPR003959">
    <property type="entry name" value="ATPase_AAA_core"/>
</dbReference>
<keyword evidence="3" id="KW-1185">Reference proteome</keyword>
<accession>C5F0G0</accession>
<dbReference type="eggNOG" id="COG1106">
    <property type="taxonomic scope" value="Bacteria"/>
</dbReference>
<protein>
    <recommendedName>
        <fullName evidence="1">ATPase AAA-type core domain-containing protein</fullName>
    </recommendedName>
</protein>
<organism evidence="2 3">
    <name type="scientific">Helicobacter pullorum MIT 98-5489</name>
    <dbReference type="NCBI Taxonomy" id="537972"/>
    <lineage>
        <taxon>Bacteria</taxon>
        <taxon>Pseudomonadati</taxon>
        <taxon>Campylobacterota</taxon>
        <taxon>Epsilonproteobacteria</taxon>
        <taxon>Campylobacterales</taxon>
        <taxon>Helicobacteraceae</taxon>
        <taxon>Helicobacter</taxon>
    </lineage>
</organism>
<dbReference type="SUPFAM" id="SSF52540">
    <property type="entry name" value="P-loop containing nucleoside triphosphate hydrolases"/>
    <property type="match status" value="1"/>
</dbReference>
<dbReference type="InterPro" id="IPR051396">
    <property type="entry name" value="Bact_Antivir_Def_Nuclease"/>
</dbReference>
<evidence type="ECO:0000313" key="2">
    <source>
        <dbReference type="EMBL" id="EEQ63973.1"/>
    </source>
</evidence>
<dbReference type="Gene3D" id="3.40.50.300">
    <property type="entry name" value="P-loop containing nucleotide triphosphate hydrolases"/>
    <property type="match status" value="1"/>
</dbReference>
<name>C5F0G0_9HELI</name>
<dbReference type="InterPro" id="IPR027417">
    <property type="entry name" value="P-loop_NTPase"/>
</dbReference>
<dbReference type="GO" id="GO:0005524">
    <property type="term" value="F:ATP binding"/>
    <property type="evidence" value="ECO:0007669"/>
    <property type="project" value="InterPro"/>
</dbReference>
<dbReference type="Proteomes" id="UP000003953">
    <property type="component" value="Unassembled WGS sequence"/>
</dbReference>
<dbReference type="PANTHER" id="PTHR43581">
    <property type="entry name" value="ATP/GTP PHOSPHATASE"/>
    <property type="match status" value="1"/>
</dbReference>
<dbReference type="AlphaFoldDB" id="C5F0G0"/>
<dbReference type="EMBL" id="DS990444">
    <property type="protein sequence ID" value="EEQ63973.1"/>
    <property type="molecule type" value="Genomic_DNA"/>
</dbReference>
<reference evidence="3" key="1">
    <citation type="journal article" date="2014" name="Genome Announc.">
        <title>Draft genome sequences of six enterohepatic helicobacter species isolated from humans and one from rhesus macaques.</title>
        <authorList>
            <person name="Shen Z."/>
            <person name="Sheh A."/>
            <person name="Young S.K."/>
            <person name="Abouelliel A."/>
            <person name="Ward D.V."/>
            <person name="Earl A.M."/>
            <person name="Fox J.G."/>
        </authorList>
    </citation>
    <scope>NUCLEOTIDE SEQUENCE [LARGE SCALE GENOMIC DNA]</scope>
    <source>
        <strain evidence="3">MIT 98-5489</strain>
    </source>
</reference>
<dbReference type="PANTHER" id="PTHR43581:SF4">
    <property type="entry name" value="ATP_GTP PHOSPHATASE"/>
    <property type="match status" value="1"/>
</dbReference>
<gene>
    <name evidence="2" type="ORF">HPMG_01430</name>
</gene>
<evidence type="ECO:0000259" key="1">
    <source>
        <dbReference type="Pfam" id="PF13304"/>
    </source>
</evidence>
<evidence type="ECO:0000313" key="3">
    <source>
        <dbReference type="Proteomes" id="UP000003953"/>
    </source>
</evidence>
<dbReference type="HOGENOM" id="CLU_063816_1_0_7"/>